<reference evidence="1 2" key="1">
    <citation type="submission" date="2019-01" db="EMBL/GenBank/DDBJ databases">
        <authorList>
            <consortium name="Pathogen Informatics"/>
        </authorList>
    </citation>
    <scope>NUCLEOTIDE SEQUENCE [LARGE SCALE GENOMIC DNA]</scope>
    <source>
        <strain evidence="1 2">NCTC10166</strain>
    </source>
</reference>
<evidence type="ECO:0000313" key="2">
    <source>
        <dbReference type="Proteomes" id="UP000289440"/>
    </source>
</evidence>
<proteinExistence type="predicted"/>
<sequence length="69" mass="8046">MKIFSSSTPVFKIQPYKLKNIFIDIKSNEIVLNILNFKILKVGHDKVFFEKVHGFLIQIPKNNISNIQN</sequence>
<protein>
    <submittedName>
        <fullName evidence="1">Uncharacterized protein</fullName>
    </submittedName>
</protein>
<dbReference type="RefSeq" id="WP_129719718.1">
    <property type="nucleotide sequence ID" value="NZ_LR214951.1"/>
</dbReference>
<dbReference type="Proteomes" id="UP000289440">
    <property type="component" value="Chromosome"/>
</dbReference>
<organism evidence="1 2">
    <name type="scientific">Mesomycoplasma neurolyticum</name>
    <dbReference type="NCBI Taxonomy" id="2120"/>
    <lineage>
        <taxon>Bacteria</taxon>
        <taxon>Bacillati</taxon>
        <taxon>Mycoplasmatota</taxon>
        <taxon>Mycoplasmoidales</taxon>
        <taxon>Metamycoplasmataceae</taxon>
        <taxon>Mesomycoplasma</taxon>
    </lineage>
</organism>
<keyword evidence="2" id="KW-1185">Reference proteome</keyword>
<evidence type="ECO:0000313" key="1">
    <source>
        <dbReference type="EMBL" id="VEU59318.1"/>
    </source>
</evidence>
<name>A0A449A503_9BACT</name>
<dbReference type="EMBL" id="LR214951">
    <property type="protein sequence ID" value="VEU59318.1"/>
    <property type="molecule type" value="Genomic_DNA"/>
</dbReference>
<dbReference type="KEGG" id="mnu:NCTC10166_00286"/>
<gene>
    <name evidence="1" type="ORF">NCTC10166_00286</name>
</gene>
<dbReference type="AlphaFoldDB" id="A0A449A503"/>
<accession>A0A449A503</accession>